<proteinExistence type="predicted"/>
<dbReference type="EMBL" id="BQNB010011079">
    <property type="protein sequence ID" value="GJS85832.1"/>
    <property type="molecule type" value="Genomic_DNA"/>
</dbReference>
<dbReference type="Gene3D" id="3.30.70.330">
    <property type="match status" value="1"/>
</dbReference>
<dbReference type="InterPro" id="IPR000504">
    <property type="entry name" value="RRM_dom"/>
</dbReference>
<protein>
    <submittedName>
        <fullName evidence="4">Nucleotide-binding alpha-beta plait domain-containing protein</fullName>
    </submittedName>
</protein>
<comment type="caution">
    <text evidence="4">The sequence shown here is derived from an EMBL/GenBank/DDBJ whole genome shotgun (WGS) entry which is preliminary data.</text>
</comment>
<feature type="region of interest" description="Disordered" evidence="2">
    <location>
        <begin position="217"/>
        <end position="249"/>
    </location>
</feature>
<evidence type="ECO:0000256" key="1">
    <source>
        <dbReference type="PROSITE-ProRule" id="PRU00176"/>
    </source>
</evidence>
<name>A0ABQ4Z7K6_9ASTR</name>
<evidence type="ECO:0000259" key="3">
    <source>
        <dbReference type="PROSITE" id="PS50102"/>
    </source>
</evidence>
<dbReference type="SMART" id="SM00360">
    <property type="entry name" value="RRM"/>
    <property type="match status" value="1"/>
</dbReference>
<evidence type="ECO:0000313" key="5">
    <source>
        <dbReference type="Proteomes" id="UP001151760"/>
    </source>
</evidence>
<dbReference type="CDD" id="cd00590">
    <property type="entry name" value="RRM_SF"/>
    <property type="match status" value="1"/>
</dbReference>
<reference evidence="4" key="1">
    <citation type="journal article" date="2022" name="Int. J. Mol. Sci.">
        <title>Draft Genome of Tanacetum Coccineum: Genomic Comparison of Closely Related Tanacetum-Family Plants.</title>
        <authorList>
            <person name="Yamashiro T."/>
            <person name="Shiraishi A."/>
            <person name="Nakayama K."/>
            <person name="Satake H."/>
        </authorList>
    </citation>
    <scope>NUCLEOTIDE SEQUENCE</scope>
</reference>
<dbReference type="Pfam" id="PF00076">
    <property type="entry name" value="RRM_1"/>
    <property type="match status" value="1"/>
</dbReference>
<reference evidence="4" key="2">
    <citation type="submission" date="2022-01" db="EMBL/GenBank/DDBJ databases">
        <authorList>
            <person name="Yamashiro T."/>
            <person name="Shiraishi A."/>
            <person name="Satake H."/>
            <person name="Nakayama K."/>
        </authorList>
    </citation>
    <scope>NUCLEOTIDE SEQUENCE</scope>
</reference>
<organism evidence="4 5">
    <name type="scientific">Tanacetum coccineum</name>
    <dbReference type="NCBI Taxonomy" id="301880"/>
    <lineage>
        <taxon>Eukaryota</taxon>
        <taxon>Viridiplantae</taxon>
        <taxon>Streptophyta</taxon>
        <taxon>Embryophyta</taxon>
        <taxon>Tracheophyta</taxon>
        <taxon>Spermatophyta</taxon>
        <taxon>Magnoliopsida</taxon>
        <taxon>eudicotyledons</taxon>
        <taxon>Gunneridae</taxon>
        <taxon>Pentapetalae</taxon>
        <taxon>asterids</taxon>
        <taxon>campanulids</taxon>
        <taxon>Asterales</taxon>
        <taxon>Asteraceae</taxon>
        <taxon>Asteroideae</taxon>
        <taxon>Anthemideae</taxon>
        <taxon>Anthemidinae</taxon>
        <taxon>Tanacetum</taxon>
    </lineage>
</organism>
<gene>
    <name evidence="4" type="ORF">Tco_0752373</name>
</gene>
<evidence type="ECO:0000313" key="4">
    <source>
        <dbReference type="EMBL" id="GJS85832.1"/>
    </source>
</evidence>
<dbReference type="SUPFAM" id="SSF54928">
    <property type="entry name" value="RNA-binding domain, RBD"/>
    <property type="match status" value="1"/>
</dbReference>
<dbReference type="InterPro" id="IPR012677">
    <property type="entry name" value="Nucleotide-bd_a/b_plait_sf"/>
</dbReference>
<dbReference type="InterPro" id="IPR035979">
    <property type="entry name" value="RBD_domain_sf"/>
</dbReference>
<keyword evidence="1" id="KW-0694">RNA-binding</keyword>
<dbReference type="PROSITE" id="PS50102">
    <property type="entry name" value="RRM"/>
    <property type="match status" value="1"/>
</dbReference>
<feature type="compositionally biased region" description="Acidic residues" evidence="2">
    <location>
        <begin position="219"/>
        <end position="230"/>
    </location>
</feature>
<feature type="domain" description="RRM" evidence="3">
    <location>
        <begin position="16"/>
        <end position="93"/>
    </location>
</feature>
<accession>A0ABQ4Z7K6</accession>
<evidence type="ECO:0000256" key="2">
    <source>
        <dbReference type="SAM" id="MobiDB-lite"/>
    </source>
</evidence>
<feature type="compositionally biased region" description="Basic and acidic residues" evidence="2">
    <location>
        <begin position="231"/>
        <end position="242"/>
    </location>
</feature>
<keyword evidence="5" id="KW-1185">Reference proteome</keyword>
<dbReference type="Proteomes" id="UP001151760">
    <property type="component" value="Unassembled WGS sequence"/>
</dbReference>
<sequence>MGSFRTKEDDVAKISTSVFITNFPESCSAKELFQSCKQYDHVVDTFIPTKRSKNGRRFGFVRFINVFNEERLVNNLCTVWIDRFKLHANIARFHRPPLKEKNVIPKKDGGGKSSNSYVFKEHNGFNGGGAVKSLLGRVKQFVSLANLRKAVSNEGFVDIKIQYMGELWVLLEFGSEDSMKLFQDNVEGIPFKLWTDNTFKRNATSWIRAKETPGWVPDFMEENDDEEQSDVDSKEGEFKVHDTGIYGGDSDVEEARETLFEKSGKKENRFWMNGT</sequence>